<name>A0A0F8Y6F4_9ZZZZ</name>
<feature type="transmembrane region" description="Helical" evidence="1">
    <location>
        <begin position="111"/>
        <end position="134"/>
    </location>
</feature>
<protein>
    <submittedName>
        <fullName evidence="2">Uncharacterized protein</fullName>
    </submittedName>
</protein>
<dbReference type="EMBL" id="LAZR01055225">
    <property type="protein sequence ID" value="KKK76853.1"/>
    <property type="molecule type" value="Genomic_DNA"/>
</dbReference>
<evidence type="ECO:0000256" key="1">
    <source>
        <dbReference type="SAM" id="Phobius"/>
    </source>
</evidence>
<proteinExistence type="predicted"/>
<feature type="transmembrane region" description="Helical" evidence="1">
    <location>
        <begin position="40"/>
        <end position="60"/>
    </location>
</feature>
<feature type="transmembrane region" description="Helical" evidence="1">
    <location>
        <begin position="72"/>
        <end position="90"/>
    </location>
</feature>
<evidence type="ECO:0000313" key="2">
    <source>
        <dbReference type="EMBL" id="KKK76853.1"/>
    </source>
</evidence>
<feature type="transmembrane region" description="Helical" evidence="1">
    <location>
        <begin position="6"/>
        <end position="28"/>
    </location>
</feature>
<keyword evidence="1" id="KW-1133">Transmembrane helix</keyword>
<gene>
    <name evidence="2" type="ORF">LCGC14_2859470</name>
</gene>
<comment type="caution">
    <text evidence="2">The sequence shown here is derived from an EMBL/GenBank/DDBJ whole genome shotgun (WGS) entry which is preliminary data.</text>
</comment>
<reference evidence="2" key="1">
    <citation type="journal article" date="2015" name="Nature">
        <title>Complex archaea that bridge the gap between prokaryotes and eukaryotes.</title>
        <authorList>
            <person name="Spang A."/>
            <person name="Saw J.H."/>
            <person name="Jorgensen S.L."/>
            <person name="Zaremba-Niedzwiedzka K."/>
            <person name="Martijn J."/>
            <person name="Lind A.E."/>
            <person name="van Eijk R."/>
            <person name="Schleper C."/>
            <person name="Guy L."/>
            <person name="Ettema T.J."/>
        </authorList>
    </citation>
    <scope>NUCLEOTIDE SEQUENCE</scope>
</reference>
<organism evidence="2">
    <name type="scientific">marine sediment metagenome</name>
    <dbReference type="NCBI Taxonomy" id="412755"/>
    <lineage>
        <taxon>unclassified sequences</taxon>
        <taxon>metagenomes</taxon>
        <taxon>ecological metagenomes</taxon>
    </lineage>
</organism>
<accession>A0A0F8Y6F4</accession>
<dbReference type="AlphaFoldDB" id="A0A0F8Y6F4"/>
<keyword evidence="1" id="KW-0472">Membrane</keyword>
<sequence length="135" mass="15348">MVFFLGLSCIIGGFISVVPLFMEKYTFFKKFDEKISPYKIIIGLAILIIGIINFIAPFHGSGRPLIPIFGDLLPSILAILVGLIISIEFLETLKGFKGNFADRLKTILHKYQYPFGFASAFFGILHWFLFRIVFF</sequence>
<keyword evidence="1" id="KW-0812">Transmembrane</keyword>